<keyword evidence="2" id="KW-0238">DNA-binding</keyword>
<dbReference type="Gene3D" id="3.30.70.920">
    <property type="match status" value="1"/>
</dbReference>
<dbReference type="SUPFAM" id="SSF46785">
    <property type="entry name" value="Winged helix' DNA-binding domain"/>
    <property type="match status" value="1"/>
</dbReference>
<dbReference type="SUPFAM" id="SSF54909">
    <property type="entry name" value="Dimeric alpha+beta barrel"/>
    <property type="match status" value="1"/>
</dbReference>
<dbReference type="InterPro" id="IPR019888">
    <property type="entry name" value="Tscrpt_reg_AsnC-like"/>
</dbReference>
<organism evidence="5 6">
    <name type="scientific">Diploscapter pachys</name>
    <dbReference type="NCBI Taxonomy" id="2018661"/>
    <lineage>
        <taxon>Eukaryota</taxon>
        <taxon>Metazoa</taxon>
        <taxon>Ecdysozoa</taxon>
        <taxon>Nematoda</taxon>
        <taxon>Chromadorea</taxon>
        <taxon>Rhabditida</taxon>
        <taxon>Rhabditina</taxon>
        <taxon>Rhabditomorpha</taxon>
        <taxon>Rhabditoidea</taxon>
        <taxon>Rhabditidae</taxon>
        <taxon>Diploscapter</taxon>
    </lineage>
</organism>
<dbReference type="GO" id="GO:0043200">
    <property type="term" value="P:response to amino acid"/>
    <property type="evidence" value="ECO:0007669"/>
    <property type="project" value="TreeGrafter"/>
</dbReference>
<dbReference type="PANTHER" id="PTHR30154:SF34">
    <property type="entry name" value="TRANSCRIPTIONAL REGULATOR AZLB"/>
    <property type="match status" value="1"/>
</dbReference>
<dbReference type="PRINTS" id="PR00033">
    <property type="entry name" value="HTHASNC"/>
</dbReference>
<dbReference type="InterPro" id="IPR019885">
    <property type="entry name" value="Tscrpt_reg_HTH_AsnC-type_CS"/>
</dbReference>
<dbReference type="GO" id="GO:0005829">
    <property type="term" value="C:cytosol"/>
    <property type="evidence" value="ECO:0007669"/>
    <property type="project" value="TreeGrafter"/>
</dbReference>
<accession>A0A2A2K9D7</accession>
<evidence type="ECO:0000256" key="3">
    <source>
        <dbReference type="ARBA" id="ARBA00023163"/>
    </source>
</evidence>
<dbReference type="Pfam" id="PF01037">
    <property type="entry name" value="AsnC_trans_reg"/>
    <property type="match status" value="1"/>
</dbReference>
<dbReference type="STRING" id="2018661.A0A2A2K9D7"/>
<dbReference type="Gene3D" id="1.10.10.10">
    <property type="entry name" value="Winged helix-like DNA-binding domain superfamily/Winged helix DNA-binding domain"/>
    <property type="match status" value="1"/>
</dbReference>
<dbReference type="EMBL" id="LIAE01009250">
    <property type="protein sequence ID" value="PAV70564.1"/>
    <property type="molecule type" value="Genomic_DNA"/>
</dbReference>
<evidence type="ECO:0000256" key="2">
    <source>
        <dbReference type="ARBA" id="ARBA00023125"/>
    </source>
</evidence>
<protein>
    <recommendedName>
        <fullName evidence="4">HTH asnC-type domain-containing protein</fullName>
    </recommendedName>
</protein>
<keyword evidence="1" id="KW-0805">Transcription regulation</keyword>
<evidence type="ECO:0000313" key="6">
    <source>
        <dbReference type="Proteomes" id="UP000218231"/>
    </source>
</evidence>
<dbReference type="OrthoDB" id="443498at2759"/>
<dbReference type="InterPro" id="IPR000485">
    <property type="entry name" value="AsnC-type_HTH_dom"/>
</dbReference>
<dbReference type="Pfam" id="PF13412">
    <property type="entry name" value="HTH_24"/>
    <property type="match status" value="1"/>
</dbReference>
<dbReference type="GO" id="GO:0043565">
    <property type="term" value="F:sequence-specific DNA binding"/>
    <property type="evidence" value="ECO:0007669"/>
    <property type="project" value="InterPro"/>
</dbReference>
<sequence length="203" mass="22583">MSLGPFDRALLDAVQRDASTSQIDLGVQVNLSSAAVNRRLKKLTQDGVIQRTVAQVDPLALGYTLTVITEVEVENERLDLLDAMKRTFMACPQVQQCYYVAGACDFVLIMLVRDMAQYTQLTRELFFQSNNVKRFKTLVSMSNVKTGLQERRQPFMPQHGQASPRSCLEPRGELEQLGVEMLDGVPVVLVVSPFGGGVFEVVQ</sequence>
<evidence type="ECO:0000256" key="1">
    <source>
        <dbReference type="ARBA" id="ARBA00023015"/>
    </source>
</evidence>
<reference evidence="5 6" key="1">
    <citation type="journal article" date="2017" name="Curr. Biol.">
        <title>Genome architecture and evolution of a unichromosomal asexual nematode.</title>
        <authorList>
            <person name="Fradin H."/>
            <person name="Zegar C."/>
            <person name="Gutwein M."/>
            <person name="Lucas J."/>
            <person name="Kovtun M."/>
            <person name="Corcoran D."/>
            <person name="Baugh L.R."/>
            <person name="Kiontke K."/>
            <person name="Gunsalus K."/>
            <person name="Fitch D.H."/>
            <person name="Piano F."/>
        </authorList>
    </citation>
    <scope>NUCLEOTIDE SEQUENCE [LARGE SCALE GENOMIC DNA]</scope>
    <source>
        <strain evidence="5">PF1309</strain>
    </source>
</reference>
<evidence type="ECO:0000259" key="4">
    <source>
        <dbReference type="PROSITE" id="PS50956"/>
    </source>
</evidence>
<dbReference type="PROSITE" id="PS00519">
    <property type="entry name" value="HTH_ASNC_1"/>
    <property type="match status" value="1"/>
</dbReference>
<evidence type="ECO:0000313" key="5">
    <source>
        <dbReference type="EMBL" id="PAV70564.1"/>
    </source>
</evidence>
<proteinExistence type="predicted"/>
<dbReference type="PROSITE" id="PS50956">
    <property type="entry name" value="HTH_ASNC_2"/>
    <property type="match status" value="1"/>
</dbReference>
<dbReference type="InterPro" id="IPR011008">
    <property type="entry name" value="Dimeric_a/b-barrel"/>
</dbReference>
<keyword evidence="6" id="KW-1185">Reference proteome</keyword>
<dbReference type="Proteomes" id="UP000218231">
    <property type="component" value="Unassembled WGS sequence"/>
</dbReference>
<dbReference type="PANTHER" id="PTHR30154">
    <property type="entry name" value="LEUCINE-RESPONSIVE REGULATORY PROTEIN"/>
    <property type="match status" value="1"/>
</dbReference>
<dbReference type="SMART" id="SM00344">
    <property type="entry name" value="HTH_ASNC"/>
    <property type="match status" value="1"/>
</dbReference>
<keyword evidence="3" id="KW-0804">Transcription</keyword>
<feature type="domain" description="HTH asnC-type" evidence="4">
    <location>
        <begin position="1"/>
        <end position="64"/>
    </location>
</feature>
<dbReference type="InterPro" id="IPR036388">
    <property type="entry name" value="WH-like_DNA-bd_sf"/>
</dbReference>
<dbReference type="AlphaFoldDB" id="A0A2A2K9D7"/>
<dbReference type="InterPro" id="IPR036390">
    <property type="entry name" value="WH_DNA-bd_sf"/>
</dbReference>
<name>A0A2A2K9D7_9BILA</name>
<comment type="caution">
    <text evidence="5">The sequence shown here is derived from an EMBL/GenBank/DDBJ whole genome shotgun (WGS) entry which is preliminary data.</text>
</comment>
<gene>
    <name evidence="5" type="ORF">WR25_01478</name>
</gene>
<dbReference type="InterPro" id="IPR019887">
    <property type="entry name" value="Tscrpt_reg_AsnC/Lrp_C"/>
</dbReference>